<gene>
    <name evidence="3" type="ORF">ACFO4R_03860</name>
</gene>
<accession>A0ABV9QND7</accession>
<protein>
    <submittedName>
        <fullName evidence="3">KOW domain-containing protein</fullName>
    </submittedName>
</protein>
<keyword evidence="2" id="KW-0687">Ribonucleoprotein</keyword>
<reference evidence="4" key="1">
    <citation type="journal article" date="2019" name="Int. J. Syst. Evol. Microbiol.">
        <title>The Global Catalogue of Microorganisms (GCM) 10K type strain sequencing project: providing services to taxonomists for standard genome sequencing and annotation.</title>
        <authorList>
            <consortium name="The Broad Institute Genomics Platform"/>
            <consortium name="The Broad Institute Genome Sequencing Center for Infectious Disease"/>
            <person name="Wu L."/>
            <person name="Ma J."/>
        </authorList>
    </citation>
    <scope>NUCLEOTIDE SEQUENCE [LARGE SCALE GENOMIC DNA]</scope>
    <source>
        <strain evidence="4">CCUG 46385</strain>
    </source>
</reference>
<organism evidence="3 4">
    <name type="scientific">Filifactor villosus</name>
    <dbReference type="NCBI Taxonomy" id="29374"/>
    <lineage>
        <taxon>Bacteria</taxon>
        <taxon>Bacillati</taxon>
        <taxon>Bacillota</taxon>
        <taxon>Clostridia</taxon>
        <taxon>Peptostreptococcales</taxon>
        <taxon>Filifactoraceae</taxon>
        <taxon>Filifactor</taxon>
    </lineage>
</organism>
<dbReference type="Gene3D" id="2.30.30.30">
    <property type="match status" value="1"/>
</dbReference>
<keyword evidence="1" id="KW-0689">Ribosomal protein</keyword>
<dbReference type="InterPro" id="IPR041985">
    <property type="entry name" value="Ribosomal_eL14_KOW"/>
</dbReference>
<dbReference type="CDD" id="cd06088">
    <property type="entry name" value="KOW_RPL14"/>
    <property type="match status" value="1"/>
</dbReference>
<dbReference type="Proteomes" id="UP001595916">
    <property type="component" value="Unassembled WGS sequence"/>
</dbReference>
<evidence type="ECO:0000256" key="1">
    <source>
        <dbReference type="ARBA" id="ARBA00022980"/>
    </source>
</evidence>
<dbReference type="InterPro" id="IPR008991">
    <property type="entry name" value="Translation_prot_SH3-like_sf"/>
</dbReference>
<dbReference type="EMBL" id="JBHSHL010000014">
    <property type="protein sequence ID" value="MFC4804209.1"/>
    <property type="molecule type" value="Genomic_DNA"/>
</dbReference>
<evidence type="ECO:0000313" key="4">
    <source>
        <dbReference type="Proteomes" id="UP001595916"/>
    </source>
</evidence>
<dbReference type="InterPro" id="IPR014722">
    <property type="entry name" value="Rib_uL2_dom2"/>
</dbReference>
<comment type="caution">
    <text evidence="3">The sequence shown here is derived from an EMBL/GenBank/DDBJ whole genome shotgun (WGS) entry which is preliminary data.</text>
</comment>
<evidence type="ECO:0000313" key="3">
    <source>
        <dbReference type="EMBL" id="MFC4804209.1"/>
    </source>
</evidence>
<dbReference type="RefSeq" id="WP_379787704.1">
    <property type="nucleotide sequence ID" value="NZ_JBHSHL010000014.1"/>
</dbReference>
<evidence type="ECO:0000256" key="2">
    <source>
        <dbReference type="ARBA" id="ARBA00023274"/>
    </source>
</evidence>
<keyword evidence="4" id="KW-1185">Reference proteome</keyword>
<proteinExistence type="predicted"/>
<dbReference type="SUPFAM" id="SSF50104">
    <property type="entry name" value="Translation proteins SH3-like domain"/>
    <property type="match status" value="1"/>
</dbReference>
<sequence length="89" mass="10372">MENVFEKGTVVISRAGHDKSIPMVVYEQIDQTRVFVVDGKNRKVEKPKLKNVHHLQKTNHFIDLKPIDNLKDNGEKNAYIRKQLKQIGY</sequence>
<name>A0ABV9QND7_9FIRM</name>